<dbReference type="PANTHER" id="PTHR32347:SF14">
    <property type="entry name" value="EFFLUX SYSTEM COMPONENT YKNX-RELATED"/>
    <property type="match status" value="1"/>
</dbReference>
<dbReference type="InterPro" id="IPR050465">
    <property type="entry name" value="UPF0194_transport"/>
</dbReference>
<dbReference type="STRING" id="118967.SAMN02745191_0235"/>
<dbReference type="Gene3D" id="2.40.420.20">
    <property type="match status" value="1"/>
</dbReference>
<evidence type="ECO:0000256" key="3">
    <source>
        <dbReference type="SAM" id="MobiDB-lite"/>
    </source>
</evidence>
<feature type="domain" description="YknX-like beta-barrel" evidence="4">
    <location>
        <begin position="357"/>
        <end position="430"/>
    </location>
</feature>
<dbReference type="RefSeq" id="WP_159443672.1">
    <property type="nucleotide sequence ID" value="NZ_FUWY01000001.1"/>
</dbReference>
<dbReference type="PANTHER" id="PTHR32347">
    <property type="entry name" value="EFFLUX SYSTEM COMPONENT YKNX-RELATED"/>
    <property type="match status" value="1"/>
</dbReference>
<dbReference type="EMBL" id="FUWY01000001">
    <property type="protein sequence ID" value="SJZ36223.1"/>
    <property type="molecule type" value="Genomic_DNA"/>
</dbReference>
<evidence type="ECO:0000259" key="4">
    <source>
        <dbReference type="Pfam" id="PF25990"/>
    </source>
</evidence>
<feature type="compositionally biased region" description="Gly residues" evidence="3">
    <location>
        <begin position="533"/>
        <end position="542"/>
    </location>
</feature>
<gene>
    <name evidence="5" type="ORF">SAMN02745191_0235</name>
</gene>
<sequence>MKKTSFKAVKHLPKKIRILMILVSLVCAGILITTIFNKVSAKTTSPKKQDESYVRTLILQKSNLEETVSATGNIESQDTSSVTSNVEAAIQDVFVQVGDTVEEGDVICTLDSSELQKKIEKARDSQSTNKETNQTNYDNALAAKDTAWNNYNSQKTTTDNAYTAYQKALSEYQVVENSITTQQNIFNSAQSNLQDKGITLNQKEGSCLAKGYQSDCSDATSSTEYTEYTTAKNDYDLANQEFETAKTNLDQAKSNSNYQELYNAMTSTKSAYDSANSQLSKLQETFSSADAKVSETYKTLTSTTSSASDLNDLLEQLENYTLKAKSSGKVTSLNATIGSKASGTIATIQNTNSLKMTFSIDEYDIQKIAVGMTARITSDAVDEELTGVVTQISPVATAGSQGSSSGFQVEVEITSSNSTLLIGMSAKVEILISSTDDVFTVPLDAIEEKEDGTSIIYVKNEKGEFVETEVTVGNKTDYYAEISGANIKEGIEVRASANEEEATVTDSNMNSFSESGGPAMSGNVIITESSGGAMPGGQGGRP</sequence>
<dbReference type="OrthoDB" id="1957187at2"/>
<evidence type="ECO:0000256" key="2">
    <source>
        <dbReference type="ARBA" id="ARBA00023054"/>
    </source>
</evidence>
<dbReference type="Gene3D" id="2.40.30.170">
    <property type="match status" value="1"/>
</dbReference>
<keyword evidence="2" id="KW-0175">Coiled coil</keyword>
<feature type="region of interest" description="Disordered" evidence="3">
    <location>
        <begin position="501"/>
        <end position="542"/>
    </location>
</feature>
<proteinExistence type="predicted"/>
<keyword evidence="6" id="KW-1185">Reference proteome</keyword>
<dbReference type="Pfam" id="PF25990">
    <property type="entry name" value="Beta-barrel_YknX"/>
    <property type="match status" value="1"/>
</dbReference>
<name>A0A1T4K1G1_9FIRM</name>
<dbReference type="AlphaFoldDB" id="A0A1T4K1G1"/>
<organism evidence="5 6">
    <name type="scientific">Anaerorhabdus furcosa</name>
    <dbReference type="NCBI Taxonomy" id="118967"/>
    <lineage>
        <taxon>Bacteria</taxon>
        <taxon>Bacillati</taxon>
        <taxon>Bacillota</taxon>
        <taxon>Erysipelotrichia</taxon>
        <taxon>Erysipelotrichales</taxon>
        <taxon>Erysipelotrichaceae</taxon>
        <taxon>Anaerorhabdus</taxon>
    </lineage>
</organism>
<dbReference type="InterPro" id="IPR058636">
    <property type="entry name" value="Beta-barrel_YknX"/>
</dbReference>
<evidence type="ECO:0000313" key="6">
    <source>
        <dbReference type="Proteomes" id="UP000243297"/>
    </source>
</evidence>
<feature type="compositionally biased region" description="Polar residues" evidence="3">
    <location>
        <begin position="504"/>
        <end position="514"/>
    </location>
</feature>
<dbReference type="SUPFAM" id="SSF111369">
    <property type="entry name" value="HlyD-like secretion proteins"/>
    <property type="match status" value="1"/>
</dbReference>
<dbReference type="Gene3D" id="1.10.287.470">
    <property type="entry name" value="Helix hairpin bin"/>
    <property type="match status" value="1"/>
</dbReference>
<comment type="subcellular location">
    <subcellularLocation>
        <location evidence="1">Cell envelope</location>
    </subcellularLocation>
</comment>
<reference evidence="6" key="1">
    <citation type="submission" date="2017-02" db="EMBL/GenBank/DDBJ databases">
        <authorList>
            <person name="Varghese N."/>
            <person name="Submissions S."/>
        </authorList>
    </citation>
    <scope>NUCLEOTIDE SEQUENCE [LARGE SCALE GENOMIC DNA]</scope>
    <source>
        <strain evidence="6">ATCC 25662</strain>
    </source>
</reference>
<accession>A0A1T4K1G1</accession>
<evidence type="ECO:0000313" key="5">
    <source>
        <dbReference type="EMBL" id="SJZ36223.1"/>
    </source>
</evidence>
<dbReference type="GO" id="GO:0030313">
    <property type="term" value="C:cell envelope"/>
    <property type="evidence" value="ECO:0007669"/>
    <property type="project" value="UniProtKB-SubCell"/>
</dbReference>
<dbReference type="Proteomes" id="UP000243297">
    <property type="component" value="Unassembled WGS sequence"/>
</dbReference>
<evidence type="ECO:0000256" key="1">
    <source>
        <dbReference type="ARBA" id="ARBA00004196"/>
    </source>
</evidence>
<dbReference type="Gene3D" id="2.40.50.100">
    <property type="match status" value="1"/>
</dbReference>
<protein>
    <submittedName>
        <fullName evidence="5">Membrane-fusion protein</fullName>
    </submittedName>
</protein>